<dbReference type="InterPro" id="IPR032816">
    <property type="entry name" value="VTT_dom"/>
</dbReference>
<dbReference type="InterPro" id="IPR015414">
    <property type="entry name" value="TMEM64"/>
</dbReference>
<feature type="transmembrane region" description="Helical" evidence="7">
    <location>
        <begin position="63"/>
        <end position="96"/>
    </location>
</feature>
<dbReference type="Proteomes" id="UP001596025">
    <property type="component" value="Unassembled WGS sequence"/>
</dbReference>
<accession>A0ABV9LIL4</accession>
<evidence type="ECO:0000256" key="2">
    <source>
        <dbReference type="ARBA" id="ARBA00008640"/>
    </source>
</evidence>
<protein>
    <recommendedName>
        <fullName evidence="7">TVP38/TMEM64 family membrane protein</fullName>
    </recommendedName>
</protein>
<keyword evidence="5 7" id="KW-1133">Transmembrane helix</keyword>
<dbReference type="Pfam" id="PF09335">
    <property type="entry name" value="VTT_dom"/>
    <property type="match status" value="1"/>
</dbReference>
<evidence type="ECO:0000256" key="4">
    <source>
        <dbReference type="ARBA" id="ARBA00022692"/>
    </source>
</evidence>
<comment type="caution">
    <text evidence="9">The sequence shown here is derived from an EMBL/GenBank/DDBJ whole genome shotgun (WGS) entry which is preliminary data.</text>
</comment>
<evidence type="ECO:0000313" key="9">
    <source>
        <dbReference type="EMBL" id="MFC4693824.1"/>
    </source>
</evidence>
<evidence type="ECO:0000256" key="1">
    <source>
        <dbReference type="ARBA" id="ARBA00004651"/>
    </source>
</evidence>
<keyword evidence="4 7" id="KW-0812">Transmembrane</keyword>
<feature type="transmembrane region" description="Helical" evidence="7">
    <location>
        <begin position="155"/>
        <end position="176"/>
    </location>
</feature>
<feature type="transmembrane region" description="Helical" evidence="7">
    <location>
        <begin position="32"/>
        <end position="51"/>
    </location>
</feature>
<comment type="similarity">
    <text evidence="2 7">Belongs to the TVP38/TMEM64 family.</text>
</comment>
<feature type="domain" description="VTT" evidence="8">
    <location>
        <begin position="60"/>
        <end position="176"/>
    </location>
</feature>
<evidence type="ECO:0000256" key="7">
    <source>
        <dbReference type="RuleBase" id="RU366058"/>
    </source>
</evidence>
<proteinExistence type="inferred from homology"/>
<feature type="transmembrane region" description="Helical" evidence="7">
    <location>
        <begin position="188"/>
        <end position="209"/>
    </location>
</feature>
<keyword evidence="6 7" id="KW-0472">Membrane</keyword>
<organism evidence="9 10">
    <name type="scientific">Geodermatophilus arenarius</name>
    <dbReference type="NCBI Taxonomy" id="1137990"/>
    <lineage>
        <taxon>Bacteria</taxon>
        <taxon>Bacillati</taxon>
        <taxon>Actinomycetota</taxon>
        <taxon>Actinomycetes</taxon>
        <taxon>Geodermatophilales</taxon>
        <taxon>Geodermatophilaceae</taxon>
        <taxon>Geodermatophilus</taxon>
    </lineage>
</organism>
<dbReference type="EMBL" id="JBHSGR010000009">
    <property type="protein sequence ID" value="MFC4693824.1"/>
    <property type="molecule type" value="Genomic_DNA"/>
</dbReference>
<dbReference type="PANTHER" id="PTHR12677:SF59">
    <property type="entry name" value="GOLGI APPARATUS MEMBRANE PROTEIN TVP38-RELATED"/>
    <property type="match status" value="1"/>
</dbReference>
<keyword evidence="3 7" id="KW-1003">Cell membrane</keyword>
<comment type="subcellular location">
    <subcellularLocation>
        <location evidence="1 7">Cell membrane</location>
        <topology evidence="1 7">Multi-pass membrane protein</topology>
    </subcellularLocation>
</comment>
<evidence type="ECO:0000256" key="3">
    <source>
        <dbReference type="ARBA" id="ARBA00022475"/>
    </source>
</evidence>
<gene>
    <name evidence="9" type="ORF">ACFO3M_10550</name>
</gene>
<dbReference type="PANTHER" id="PTHR12677">
    <property type="entry name" value="GOLGI APPARATUS MEMBRANE PROTEIN TVP38-RELATED"/>
    <property type="match status" value="1"/>
</dbReference>
<sequence>MRTAWVRAGVLLAVLVAGTVVALTVELPDVGAVRRWVGGAGVAGLVLLALAKGALLVGPVPRSALCVLLGVVLGFRTGAAVAYAGGLLGALAAFALSRSLGRDTAVRLAGPRVAAVDRAVAGRGFLAVLVARVLPVAPFAVVSHAAGLSAVRFRAYAAGSALALVPTTALQVGVGASVPGLSAWAARAGSPLVVAVAGLLAVLGVLWLCRRRAGTGPVEAG</sequence>
<evidence type="ECO:0000313" key="10">
    <source>
        <dbReference type="Proteomes" id="UP001596025"/>
    </source>
</evidence>
<reference evidence="10" key="1">
    <citation type="journal article" date="2019" name="Int. J. Syst. Evol. Microbiol.">
        <title>The Global Catalogue of Microorganisms (GCM) 10K type strain sequencing project: providing services to taxonomists for standard genome sequencing and annotation.</title>
        <authorList>
            <consortium name="The Broad Institute Genomics Platform"/>
            <consortium name="The Broad Institute Genome Sequencing Center for Infectious Disease"/>
            <person name="Wu L."/>
            <person name="Ma J."/>
        </authorList>
    </citation>
    <scope>NUCLEOTIDE SEQUENCE [LARGE SCALE GENOMIC DNA]</scope>
    <source>
        <strain evidence="10">CCUG 62763</strain>
    </source>
</reference>
<evidence type="ECO:0000256" key="5">
    <source>
        <dbReference type="ARBA" id="ARBA00022989"/>
    </source>
</evidence>
<name>A0ABV9LIL4_9ACTN</name>
<evidence type="ECO:0000259" key="8">
    <source>
        <dbReference type="Pfam" id="PF09335"/>
    </source>
</evidence>
<feature type="transmembrane region" description="Helical" evidence="7">
    <location>
        <begin position="125"/>
        <end position="148"/>
    </location>
</feature>
<keyword evidence="10" id="KW-1185">Reference proteome</keyword>
<evidence type="ECO:0000256" key="6">
    <source>
        <dbReference type="ARBA" id="ARBA00023136"/>
    </source>
</evidence>
<dbReference type="RefSeq" id="WP_387988542.1">
    <property type="nucleotide sequence ID" value="NZ_JBHSGR010000009.1"/>
</dbReference>